<dbReference type="OrthoDB" id="908945at2759"/>
<evidence type="ECO:0000256" key="7">
    <source>
        <dbReference type="PIRSR" id="PIRSR602401-1"/>
    </source>
</evidence>
<evidence type="ECO:0000256" key="1">
    <source>
        <dbReference type="ARBA" id="ARBA00004167"/>
    </source>
</evidence>
<keyword evidence="6 8" id="KW-0503">Monooxygenase</keyword>
<dbReference type="GO" id="GO:0020037">
    <property type="term" value="F:heme binding"/>
    <property type="evidence" value="ECO:0007669"/>
    <property type="project" value="InterPro"/>
</dbReference>
<comment type="subcellular location">
    <subcellularLocation>
        <location evidence="1">Membrane</location>
        <topology evidence="1">Single-pass membrane protein</topology>
    </subcellularLocation>
</comment>
<dbReference type="PRINTS" id="PR00385">
    <property type="entry name" value="P450"/>
</dbReference>
<dbReference type="GO" id="GO:0016705">
    <property type="term" value="F:oxidoreductase activity, acting on paired donors, with incorporation or reduction of molecular oxygen"/>
    <property type="evidence" value="ECO:0007669"/>
    <property type="project" value="InterPro"/>
</dbReference>
<evidence type="ECO:0000256" key="4">
    <source>
        <dbReference type="ARBA" id="ARBA00023002"/>
    </source>
</evidence>
<dbReference type="InterPro" id="IPR017972">
    <property type="entry name" value="Cyt_P450_CS"/>
</dbReference>
<comment type="caution">
    <text evidence="9">The sequence shown here is derived from an EMBL/GenBank/DDBJ whole genome shotgun (WGS) entry which is preliminary data.</text>
</comment>
<sequence length="183" mass="20420">MVIAGIDTSVVTIEWAMSLLLNHPNVLQKARDELNTHMSLNGLISEQDLSNLPYLKNIILETFRMFPAGPLLLPHESSSDCKVWDDPTSFRPERFEGKEVETHKLMPFGMGRRACPGSGLGQRMVGLALGSLIQCFDWKKISGEKVDLSEGIGLTMPKKQPLEVMCKPRAIVPKVFQESDQNI</sequence>
<evidence type="ECO:0000256" key="2">
    <source>
        <dbReference type="ARBA" id="ARBA00022617"/>
    </source>
</evidence>
<dbReference type="PANTHER" id="PTHR47947:SF57">
    <property type="entry name" value="CYTOCHROME P450 81F3-LIKE"/>
    <property type="match status" value="1"/>
</dbReference>
<dbReference type="Gene3D" id="1.10.630.10">
    <property type="entry name" value="Cytochrome P450"/>
    <property type="match status" value="1"/>
</dbReference>
<dbReference type="AlphaFoldDB" id="A0A8S0SW64"/>
<reference evidence="9 10" key="1">
    <citation type="submission" date="2019-12" db="EMBL/GenBank/DDBJ databases">
        <authorList>
            <person name="Alioto T."/>
            <person name="Alioto T."/>
            <person name="Gomez Garrido J."/>
        </authorList>
    </citation>
    <scope>NUCLEOTIDE SEQUENCE [LARGE SCALE GENOMIC DNA]</scope>
</reference>
<dbReference type="PROSITE" id="PS00086">
    <property type="entry name" value="CYTOCHROME_P450"/>
    <property type="match status" value="1"/>
</dbReference>
<comment type="cofactor">
    <cofactor evidence="7">
        <name>heme</name>
        <dbReference type="ChEBI" id="CHEBI:30413"/>
    </cofactor>
</comment>
<proteinExistence type="inferred from homology"/>
<dbReference type="Gramene" id="OE9A048441T1">
    <property type="protein sequence ID" value="OE9A048441C1"/>
    <property type="gene ID" value="OE9A048441"/>
</dbReference>
<evidence type="ECO:0000313" key="9">
    <source>
        <dbReference type="EMBL" id="CAA2996907.1"/>
    </source>
</evidence>
<dbReference type="PRINTS" id="PR00463">
    <property type="entry name" value="EP450I"/>
</dbReference>
<protein>
    <submittedName>
        <fullName evidence="9">Cytochrome P450 81D1-like</fullName>
    </submittedName>
</protein>
<dbReference type="SUPFAM" id="SSF48264">
    <property type="entry name" value="Cytochrome P450"/>
    <property type="match status" value="1"/>
</dbReference>
<keyword evidence="4 8" id="KW-0560">Oxidoreductase</keyword>
<dbReference type="GO" id="GO:0005506">
    <property type="term" value="F:iron ion binding"/>
    <property type="evidence" value="ECO:0007669"/>
    <property type="project" value="InterPro"/>
</dbReference>
<keyword evidence="2 7" id="KW-0349">Heme</keyword>
<dbReference type="PANTHER" id="PTHR47947">
    <property type="entry name" value="CYTOCHROME P450 82C3-RELATED"/>
    <property type="match status" value="1"/>
</dbReference>
<evidence type="ECO:0000256" key="3">
    <source>
        <dbReference type="ARBA" id="ARBA00022723"/>
    </source>
</evidence>
<gene>
    <name evidence="9" type="ORF">OLEA9_A048441</name>
</gene>
<name>A0A8S0SW64_OLEEU</name>
<accession>A0A8S0SW64</accession>
<keyword evidence="5 7" id="KW-0408">Iron</keyword>
<dbReference type="InterPro" id="IPR036396">
    <property type="entry name" value="Cyt_P450_sf"/>
</dbReference>
<organism evidence="9 10">
    <name type="scientific">Olea europaea subsp. europaea</name>
    <dbReference type="NCBI Taxonomy" id="158383"/>
    <lineage>
        <taxon>Eukaryota</taxon>
        <taxon>Viridiplantae</taxon>
        <taxon>Streptophyta</taxon>
        <taxon>Embryophyta</taxon>
        <taxon>Tracheophyta</taxon>
        <taxon>Spermatophyta</taxon>
        <taxon>Magnoliopsida</taxon>
        <taxon>eudicotyledons</taxon>
        <taxon>Gunneridae</taxon>
        <taxon>Pentapetalae</taxon>
        <taxon>asterids</taxon>
        <taxon>lamiids</taxon>
        <taxon>Lamiales</taxon>
        <taxon>Oleaceae</taxon>
        <taxon>Oleeae</taxon>
        <taxon>Olea</taxon>
    </lineage>
</organism>
<evidence type="ECO:0000313" key="10">
    <source>
        <dbReference type="Proteomes" id="UP000594638"/>
    </source>
</evidence>
<keyword evidence="3 7" id="KW-0479">Metal-binding</keyword>
<dbReference type="InterPro" id="IPR002401">
    <property type="entry name" value="Cyt_P450_E_grp-I"/>
</dbReference>
<evidence type="ECO:0000256" key="5">
    <source>
        <dbReference type="ARBA" id="ARBA00023004"/>
    </source>
</evidence>
<dbReference type="InterPro" id="IPR001128">
    <property type="entry name" value="Cyt_P450"/>
</dbReference>
<evidence type="ECO:0000256" key="8">
    <source>
        <dbReference type="RuleBase" id="RU000461"/>
    </source>
</evidence>
<comment type="similarity">
    <text evidence="8">Belongs to the cytochrome P450 family.</text>
</comment>
<dbReference type="GO" id="GO:0004497">
    <property type="term" value="F:monooxygenase activity"/>
    <property type="evidence" value="ECO:0007669"/>
    <property type="project" value="UniProtKB-KW"/>
</dbReference>
<dbReference type="InterPro" id="IPR050651">
    <property type="entry name" value="Plant_Cytochrome_P450_Monoox"/>
</dbReference>
<dbReference type="EMBL" id="CACTIH010005537">
    <property type="protein sequence ID" value="CAA2996907.1"/>
    <property type="molecule type" value="Genomic_DNA"/>
</dbReference>
<keyword evidence="10" id="KW-1185">Reference proteome</keyword>
<dbReference type="Proteomes" id="UP000594638">
    <property type="component" value="Unassembled WGS sequence"/>
</dbReference>
<dbReference type="Pfam" id="PF00067">
    <property type="entry name" value="p450"/>
    <property type="match status" value="1"/>
</dbReference>
<dbReference type="GO" id="GO:0016020">
    <property type="term" value="C:membrane"/>
    <property type="evidence" value="ECO:0007669"/>
    <property type="project" value="UniProtKB-SubCell"/>
</dbReference>
<feature type="binding site" description="axial binding residue" evidence="7">
    <location>
        <position position="115"/>
    </location>
    <ligand>
        <name>heme</name>
        <dbReference type="ChEBI" id="CHEBI:30413"/>
    </ligand>
    <ligandPart>
        <name>Fe</name>
        <dbReference type="ChEBI" id="CHEBI:18248"/>
    </ligandPart>
</feature>
<evidence type="ECO:0000256" key="6">
    <source>
        <dbReference type="ARBA" id="ARBA00023033"/>
    </source>
</evidence>